<evidence type="ECO:0000256" key="1">
    <source>
        <dbReference type="ARBA" id="ARBA00001933"/>
    </source>
</evidence>
<name>A0ABS4NHH8_9THEO</name>
<accession>A0ABS4NHH8</accession>
<dbReference type="EMBL" id="JAGGLT010000035">
    <property type="protein sequence ID" value="MBP2073131.1"/>
    <property type="molecule type" value="Genomic_DNA"/>
</dbReference>
<gene>
    <name evidence="5" type="ORF">J2Z80_002683</name>
</gene>
<keyword evidence="6" id="KW-1185">Reference proteome</keyword>
<dbReference type="NCBIfam" id="TIGR01139">
    <property type="entry name" value="cysK"/>
    <property type="match status" value="1"/>
</dbReference>
<dbReference type="InterPro" id="IPR005856">
    <property type="entry name" value="Cys_synth"/>
</dbReference>
<comment type="cofactor">
    <cofactor evidence="1">
        <name>pyridoxal 5'-phosphate</name>
        <dbReference type="ChEBI" id="CHEBI:597326"/>
    </cofactor>
</comment>
<dbReference type="InterPro" id="IPR036052">
    <property type="entry name" value="TrpB-like_PALP_sf"/>
</dbReference>
<dbReference type="InterPro" id="IPR005859">
    <property type="entry name" value="CysK"/>
</dbReference>
<keyword evidence="3" id="KW-0663">Pyridoxal phosphate</keyword>
<dbReference type="InterPro" id="IPR001926">
    <property type="entry name" value="TrpB-like_PALP"/>
</dbReference>
<dbReference type="EC" id="2.5.1.47" evidence="5"/>
<evidence type="ECO:0000259" key="4">
    <source>
        <dbReference type="Pfam" id="PF00291"/>
    </source>
</evidence>
<dbReference type="GO" id="GO:0004124">
    <property type="term" value="F:cysteine synthase activity"/>
    <property type="evidence" value="ECO:0007669"/>
    <property type="project" value="UniProtKB-EC"/>
</dbReference>
<dbReference type="NCBIfam" id="TIGR01136">
    <property type="entry name" value="cysKM"/>
    <property type="match status" value="1"/>
</dbReference>
<dbReference type="RefSeq" id="WP_209454783.1">
    <property type="nucleotide sequence ID" value="NZ_JAGGLT010000035.1"/>
</dbReference>
<dbReference type="InterPro" id="IPR050214">
    <property type="entry name" value="Cys_Synth/Cystath_Beta-Synth"/>
</dbReference>
<dbReference type="CDD" id="cd01561">
    <property type="entry name" value="CBS_like"/>
    <property type="match status" value="1"/>
</dbReference>
<evidence type="ECO:0000313" key="5">
    <source>
        <dbReference type="EMBL" id="MBP2073131.1"/>
    </source>
</evidence>
<dbReference type="Proteomes" id="UP001166402">
    <property type="component" value="Unassembled WGS sequence"/>
</dbReference>
<dbReference type="SUPFAM" id="SSF53686">
    <property type="entry name" value="Tryptophan synthase beta subunit-like PLP-dependent enzymes"/>
    <property type="match status" value="1"/>
</dbReference>
<reference evidence="5" key="1">
    <citation type="submission" date="2021-03" db="EMBL/GenBank/DDBJ databases">
        <title>Genomic Encyclopedia of Type Strains, Phase IV (KMG-IV): sequencing the most valuable type-strain genomes for metagenomic binning, comparative biology and taxonomic classification.</title>
        <authorList>
            <person name="Goeker M."/>
        </authorList>
    </citation>
    <scope>NUCLEOTIDE SEQUENCE</scope>
    <source>
        <strain evidence="5">DSM 101588</strain>
    </source>
</reference>
<comment type="caution">
    <text evidence="5">The sequence shown here is derived from an EMBL/GenBank/DDBJ whole genome shotgun (WGS) entry which is preliminary data.</text>
</comment>
<evidence type="ECO:0000313" key="6">
    <source>
        <dbReference type="Proteomes" id="UP001166402"/>
    </source>
</evidence>
<evidence type="ECO:0000256" key="2">
    <source>
        <dbReference type="ARBA" id="ARBA00004962"/>
    </source>
</evidence>
<feature type="domain" description="Tryptophan synthase beta chain-like PALP" evidence="4">
    <location>
        <begin position="7"/>
        <end position="293"/>
    </location>
</feature>
<dbReference type="Pfam" id="PF00291">
    <property type="entry name" value="PALP"/>
    <property type="match status" value="1"/>
</dbReference>
<dbReference type="PANTHER" id="PTHR10314">
    <property type="entry name" value="CYSTATHIONINE BETA-SYNTHASE"/>
    <property type="match status" value="1"/>
</dbReference>
<protein>
    <submittedName>
        <fullName evidence="5">Cysteine synthase A</fullName>
        <ecNumber evidence="5">2.5.1.47</ecNumber>
    </submittedName>
</protein>
<dbReference type="Gene3D" id="3.40.50.1100">
    <property type="match status" value="2"/>
</dbReference>
<evidence type="ECO:0000256" key="3">
    <source>
        <dbReference type="ARBA" id="ARBA00022898"/>
    </source>
</evidence>
<sequence>MKYAEGISDLIGKTPLLKITHFDIPPYVNIFAKLENMNPGGSVKDRTCYYMIKDAEDKGLIKKGSTIIEPTAGNTGIGLALAALNKGYKVIFVVPTKFSVEKQILMKALGAEIVNTPKELGMKGAMDKAYELAKDIKDSYIPNQFKNMANVKAHYETTGPEIYDALDGKVDVFIAGAGTGGTFTGVVRYLKEKNPKVKGVLADPVGSIIGGGDLVKCYKIEGIGNDFIPDTMDVSLIDDVEKVTDDEAFYYVKELAKREGLFVGSSSGAAFAAAIKQANKQKEPKNIVVVFPDRSDRYFSENLYRF</sequence>
<organism evidence="5 6">
    <name type="scientific">Thermoanaerobacterium butyriciformans</name>
    <dbReference type="NCBI Taxonomy" id="1702242"/>
    <lineage>
        <taxon>Bacteria</taxon>
        <taxon>Bacillati</taxon>
        <taxon>Bacillota</taxon>
        <taxon>Clostridia</taxon>
        <taxon>Thermoanaerobacterales</taxon>
        <taxon>Thermoanaerobacteraceae</taxon>
        <taxon>Thermoanaerobacterium</taxon>
    </lineage>
</organism>
<comment type="pathway">
    <text evidence="2">Amino-acid biosynthesis; L-cysteine biosynthesis; L-cysteine from L-serine: step 2/2.</text>
</comment>
<keyword evidence="5" id="KW-0808">Transferase</keyword>
<proteinExistence type="predicted"/>